<feature type="compositionally biased region" description="Basic residues" evidence="1">
    <location>
        <begin position="148"/>
        <end position="158"/>
    </location>
</feature>
<dbReference type="HOGENOM" id="CLU_1669713_0_0_1"/>
<feature type="region of interest" description="Disordered" evidence="1">
    <location>
        <begin position="1"/>
        <end position="158"/>
    </location>
</feature>
<gene>
    <name evidence="2" type="ORF">MPH_07932</name>
</gene>
<feature type="compositionally biased region" description="Basic residues" evidence="1">
    <location>
        <begin position="41"/>
        <end position="53"/>
    </location>
</feature>
<evidence type="ECO:0000313" key="2">
    <source>
        <dbReference type="EMBL" id="EKG14892.1"/>
    </source>
</evidence>
<evidence type="ECO:0000313" key="3">
    <source>
        <dbReference type="Proteomes" id="UP000007129"/>
    </source>
</evidence>
<dbReference type="VEuPathDB" id="FungiDB:MPH_07932"/>
<accession>K2RQ23</accession>
<comment type="caution">
    <text evidence="2">The sequence shown here is derived from an EMBL/GenBank/DDBJ whole genome shotgun (WGS) entry which is preliminary data.</text>
</comment>
<evidence type="ECO:0000256" key="1">
    <source>
        <dbReference type="SAM" id="MobiDB-lite"/>
    </source>
</evidence>
<dbReference type="EMBL" id="AHHD01000335">
    <property type="protein sequence ID" value="EKG14892.1"/>
    <property type="molecule type" value="Genomic_DNA"/>
</dbReference>
<proteinExistence type="predicted"/>
<sequence length="158" mass="18223">MIRLQPSKSTTKGPVVYGLPSLRSGITTPPEGRCCSSSTPHARRKHQRKKKNKKWDLAHKSPPCHPTLSSAHTERQPRSTQLQSERAVQERRAHAAESRLAIRMQRREYQKKQGRERRRFTPTPTMANPSFFLFHPKNPLHPSSTVPGKRRRHVKAAW</sequence>
<organism evidence="2 3">
    <name type="scientific">Macrophomina phaseolina (strain MS6)</name>
    <name type="common">Charcoal rot fungus</name>
    <dbReference type="NCBI Taxonomy" id="1126212"/>
    <lineage>
        <taxon>Eukaryota</taxon>
        <taxon>Fungi</taxon>
        <taxon>Dikarya</taxon>
        <taxon>Ascomycota</taxon>
        <taxon>Pezizomycotina</taxon>
        <taxon>Dothideomycetes</taxon>
        <taxon>Dothideomycetes incertae sedis</taxon>
        <taxon>Botryosphaeriales</taxon>
        <taxon>Botryosphaeriaceae</taxon>
        <taxon>Macrophomina</taxon>
    </lineage>
</organism>
<feature type="compositionally biased region" description="Polar residues" evidence="1">
    <location>
        <begin position="1"/>
        <end position="12"/>
    </location>
</feature>
<dbReference type="InParanoid" id="K2RQ23"/>
<dbReference type="Proteomes" id="UP000007129">
    <property type="component" value="Unassembled WGS sequence"/>
</dbReference>
<reference evidence="2 3" key="1">
    <citation type="journal article" date="2012" name="BMC Genomics">
        <title>Tools to kill: Genome of one of the most destructive plant pathogenic fungi Macrophomina phaseolina.</title>
        <authorList>
            <person name="Islam M.S."/>
            <person name="Haque M.S."/>
            <person name="Islam M.M."/>
            <person name="Emdad E.M."/>
            <person name="Halim A."/>
            <person name="Hossen Q.M.M."/>
            <person name="Hossain M.Z."/>
            <person name="Ahmed B."/>
            <person name="Rahim S."/>
            <person name="Rahman M.S."/>
            <person name="Alam M.M."/>
            <person name="Hou S."/>
            <person name="Wan X."/>
            <person name="Saito J.A."/>
            <person name="Alam M."/>
        </authorList>
    </citation>
    <scope>NUCLEOTIDE SEQUENCE [LARGE SCALE GENOMIC DNA]</scope>
    <source>
        <strain evidence="2 3">MS6</strain>
    </source>
</reference>
<protein>
    <submittedName>
        <fullName evidence="2">Uncharacterized protein</fullName>
    </submittedName>
</protein>
<name>K2RQ23_MACPH</name>
<feature type="compositionally biased region" description="Basic and acidic residues" evidence="1">
    <location>
        <begin position="87"/>
        <end position="97"/>
    </location>
</feature>
<dbReference type="AlphaFoldDB" id="K2RQ23"/>